<dbReference type="STRING" id="544711.F0UW95"/>
<dbReference type="GO" id="GO:0000127">
    <property type="term" value="C:transcription factor TFIIIC complex"/>
    <property type="evidence" value="ECO:0007669"/>
    <property type="project" value="InterPro"/>
</dbReference>
<reference evidence="4" key="2">
    <citation type="submission" date="2021-01" db="EMBL/GenBank/DDBJ databases">
        <title>Chromosome-level genome assembly of a human fungal pathogen reveals clustering of transcriptionally co-regulated genes.</title>
        <authorList>
            <person name="Voorhies M."/>
            <person name="Cohen S."/>
            <person name="Shea T.P."/>
            <person name="Petrus S."/>
            <person name="Munoz J.F."/>
            <person name="Poplawski S."/>
            <person name="Goldman W.E."/>
            <person name="Michael T."/>
            <person name="Cuomo C.A."/>
            <person name="Sil A."/>
            <person name="Beyhan S."/>
        </authorList>
    </citation>
    <scope>NUCLEOTIDE SEQUENCE</scope>
    <source>
        <strain evidence="4">H88</strain>
    </source>
</reference>
<dbReference type="InterPro" id="IPR044230">
    <property type="entry name" value="GTF3C4"/>
</dbReference>
<dbReference type="OMA" id="RIRAFAW"/>
<dbReference type="PANTHER" id="PTHR15496:SF2">
    <property type="entry name" value="GENERAL TRANSCRIPTION FACTOR 3C POLYPEPTIDE 4"/>
    <property type="match status" value="1"/>
</dbReference>
<feature type="domain" description="Transcription factor IIIC 90kDa subunit N-terminal" evidence="1">
    <location>
        <begin position="19"/>
        <end position="530"/>
    </location>
</feature>
<dbReference type="OrthoDB" id="6021743at2759"/>
<proteinExistence type="predicted"/>
<dbReference type="EMBL" id="CP069102">
    <property type="protein sequence ID" value="QSS48658.1"/>
    <property type="molecule type" value="Genomic_DNA"/>
</dbReference>
<evidence type="ECO:0000313" key="4">
    <source>
        <dbReference type="EMBL" id="QSS48658.1"/>
    </source>
</evidence>
<evidence type="ECO:0000313" key="3">
    <source>
        <dbReference type="EMBL" id="EGC42605.1"/>
    </source>
</evidence>
<dbReference type="PANTHER" id="PTHR15496">
    <property type="entry name" value="GENERAL TRANSCRIPTION FACTOR 3C POLYPEPTIDE 4 FAMILY"/>
    <property type="match status" value="1"/>
</dbReference>
<evidence type="ECO:0000313" key="5">
    <source>
        <dbReference type="Proteomes" id="UP000008142"/>
    </source>
</evidence>
<evidence type="ECO:0000259" key="1">
    <source>
        <dbReference type="Pfam" id="PF12657"/>
    </source>
</evidence>
<feature type="domain" description="Transcription factor IIIC putative zinc-finger" evidence="2">
    <location>
        <begin position="660"/>
        <end position="769"/>
    </location>
</feature>
<dbReference type="GO" id="GO:0008270">
    <property type="term" value="F:zinc ion binding"/>
    <property type="evidence" value="ECO:0007669"/>
    <property type="project" value="UniProtKB-KW"/>
</dbReference>
<sequence length="771" mass="85862">MLDPVELKLFPSCFDCISWSPDGELAVALGEYVHVLIPLIKAPTSNRTTETPSGSNTQWTTTKFRANVFTNTEWPMIFPQPGNTFSLGEEQSSSHVVALAWSHHRLARYSRHVLAVLTSNLVLSLWELVDGYSKWMRTVVVNNALREAFGLSLRGRGSILHRKMHVRCFCWSPKSDEDDHHEDALHGHQAYRDMSLLAVANDMNDITLIRVRNDRLRPDMNTRRQLWVEVISQNEIPAPHVAYPRMQPDSLLGQSVRSVPIISHITWGPARQSFDDQGNPRYSSPLAIIHATGVKAFLLHARFEDPGRAAEDSDTDAKLDLRLGEAIPISQEPQFESMSFHGPLRWIDHAGPKNPSSSCLVVGYLGGYALISFDHLFTHKSAGTEQSTSTVSLYHALHADTVEDDRLLEWEPITAITSTEDTKSHTTVIHVTHFSSSLRSLPLQAIQARDITACNNGRSDNAQTADLHRQMEGFRSRFDLDYDLGGMSLARIWGMTSRRGWIAACFTVHPSDMVEYVTTARQRSRIVFTPPHPKEGESAELPWRIPPELTPQRMKAGRDKALSFILRDSHRDLLHDHWVKKLQYAAICCLITDQDPVDAPHLLEAAKSAAKWLSSTFSLDLSVELSCINEKLKLQIELPAGSAGGPETSKHLPGKTCDAQTGPGDDVFEFCDICGSGIDWYSAEESQCAEGHVFARCGLTFLSIQDPSISKRCSVCGSEVLDAELVNFPSVIRPGMGAAGGSQPQRPHERLIDILCDAFDTCIYCGGRFRD</sequence>
<dbReference type="Proteomes" id="UP000008142">
    <property type="component" value="Unassembled WGS sequence"/>
</dbReference>
<dbReference type="AlphaFoldDB" id="F0UW95"/>
<name>F0UW95_AJEC8</name>
<dbReference type="GO" id="GO:0004402">
    <property type="term" value="F:histone acetyltransferase activity"/>
    <property type="evidence" value="ECO:0007669"/>
    <property type="project" value="InterPro"/>
</dbReference>
<gene>
    <name evidence="3" type="ORF">HCEG_09387</name>
    <name evidence="4" type="ORF">I7I53_08718</name>
</gene>
<dbReference type="Pfam" id="PF12657">
    <property type="entry name" value="TFIIIC_delta"/>
    <property type="match status" value="1"/>
</dbReference>
<dbReference type="EMBL" id="DS990646">
    <property type="protein sequence ID" value="EGC42605.1"/>
    <property type="molecule type" value="Genomic_DNA"/>
</dbReference>
<dbReference type="GO" id="GO:0006384">
    <property type="term" value="P:transcription initiation at RNA polymerase III promoter"/>
    <property type="evidence" value="ECO:0007669"/>
    <property type="project" value="InterPro"/>
</dbReference>
<protein>
    <submittedName>
        <fullName evidence="4">Zinc-finger of transcription factor IIIC complex domain-containing protein</fullName>
    </submittedName>
</protein>
<dbReference type="Proteomes" id="UP000663419">
    <property type="component" value="Chromosome 1"/>
</dbReference>
<dbReference type="Pfam" id="PF12660">
    <property type="entry name" value="zf-TFIIIC"/>
    <property type="match status" value="1"/>
</dbReference>
<dbReference type="InterPro" id="IPR024764">
    <property type="entry name" value="TFIIIC_Znf"/>
</dbReference>
<keyword evidence="4" id="KW-0479">Metal-binding</keyword>
<keyword evidence="4" id="KW-0862">Zinc</keyword>
<keyword evidence="4" id="KW-0863">Zinc-finger</keyword>
<dbReference type="VEuPathDB" id="FungiDB:I7I53_08718"/>
<evidence type="ECO:0000259" key="2">
    <source>
        <dbReference type="Pfam" id="PF12660"/>
    </source>
</evidence>
<dbReference type="InterPro" id="IPR024761">
    <property type="entry name" value="TFIIIC_delta_N"/>
</dbReference>
<accession>F0UW95</accession>
<reference evidence="5" key="1">
    <citation type="submission" date="2008-07" db="EMBL/GenBank/DDBJ databases">
        <title>Annotation of Ajellomyces capsulatus strain H88.</title>
        <authorList>
            <person name="Champion M."/>
            <person name="Cuomo C."/>
            <person name="Ma L.-J."/>
            <person name="Henn M.R."/>
            <person name="Sil A."/>
            <person name="Goldman B."/>
            <person name="Young S.K."/>
            <person name="Kodira C.D."/>
            <person name="Zeng Q."/>
            <person name="Koehrsen M."/>
            <person name="Alvarado L."/>
            <person name="Berlin A."/>
            <person name="Borenstein D."/>
            <person name="Chen Z."/>
            <person name="Engels R."/>
            <person name="Freedman E."/>
            <person name="Gellesch M."/>
            <person name="Goldberg J."/>
            <person name="Griggs A."/>
            <person name="Gujja S."/>
            <person name="Heiman D."/>
            <person name="Hepburn T."/>
            <person name="Howarth C."/>
            <person name="Jen D."/>
            <person name="Larson L."/>
            <person name="Lewis B."/>
            <person name="Mehta T."/>
            <person name="Park D."/>
            <person name="Pearson M."/>
            <person name="Roberts A."/>
            <person name="Saif S."/>
            <person name="Shea T."/>
            <person name="Shenoy N."/>
            <person name="Sisk P."/>
            <person name="Stolte C."/>
            <person name="Sykes S."/>
            <person name="Walk T."/>
            <person name="White J."/>
            <person name="Yandava C."/>
            <person name="Klein B."/>
            <person name="McEwen J.G."/>
            <person name="Puccia R."/>
            <person name="Goldman G.H."/>
            <person name="Felipe M.S."/>
            <person name="Nino-Vega G."/>
            <person name="San-Blas G."/>
            <person name="Taylor J."/>
            <person name="Mendoza L."/>
            <person name="Galagan J."/>
            <person name="Nusbaum C."/>
            <person name="Birren B."/>
        </authorList>
    </citation>
    <scope>NUCLEOTIDE SEQUENCE [LARGE SCALE GENOMIC DNA]</scope>
    <source>
        <strain evidence="5">H88</strain>
    </source>
</reference>
<organism evidence="5">
    <name type="scientific">Ajellomyces capsulatus (strain H88)</name>
    <name type="common">Darling's disease fungus</name>
    <name type="synonym">Histoplasma capsulatum</name>
    <dbReference type="NCBI Taxonomy" id="544711"/>
    <lineage>
        <taxon>Eukaryota</taxon>
        <taxon>Fungi</taxon>
        <taxon>Dikarya</taxon>
        <taxon>Ascomycota</taxon>
        <taxon>Pezizomycotina</taxon>
        <taxon>Eurotiomycetes</taxon>
        <taxon>Eurotiomycetidae</taxon>
        <taxon>Onygenales</taxon>
        <taxon>Ajellomycetaceae</taxon>
        <taxon>Histoplasma</taxon>
    </lineage>
</organism>
<dbReference type="HOGENOM" id="CLU_011098_0_0_1"/>